<reference evidence="1 2" key="1">
    <citation type="journal article" date="2014" name="Nature">
        <title>The genome of the recently domesticated crop plant sugar beet (Beta vulgaris).</title>
        <authorList>
            <person name="Dohm J.C."/>
            <person name="Minoche A.E."/>
            <person name="Holtgrawe D."/>
            <person name="Capella-Gutierrez S."/>
            <person name="Zakrzewski F."/>
            <person name="Tafer H."/>
            <person name="Rupp O."/>
            <person name="Sorensen T.R."/>
            <person name="Stracke R."/>
            <person name="Reinhardt R."/>
            <person name="Goesmann A."/>
            <person name="Kraft T."/>
            <person name="Schulz B."/>
            <person name="Stadler P.F."/>
            <person name="Schmidt T."/>
            <person name="Gabaldon T."/>
            <person name="Lehrach H."/>
            <person name="Weisshaar B."/>
            <person name="Himmelbauer H."/>
        </authorList>
    </citation>
    <scope>NUCLEOTIDE SEQUENCE [LARGE SCALE GENOMIC DNA]</scope>
    <source>
        <tissue evidence="1">Taproot</tissue>
    </source>
</reference>
<evidence type="ECO:0008006" key="3">
    <source>
        <dbReference type="Google" id="ProtNLM"/>
    </source>
</evidence>
<name>A0A0J8B054_BETVV</name>
<gene>
    <name evidence="1" type="ORF">BVRB_032850</name>
</gene>
<organism evidence="1 2">
    <name type="scientific">Beta vulgaris subsp. vulgaris</name>
    <name type="common">Beet</name>
    <dbReference type="NCBI Taxonomy" id="3555"/>
    <lineage>
        <taxon>Eukaryota</taxon>
        <taxon>Viridiplantae</taxon>
        <taxon>Streptophyta</taxon>
        <taxon>Embryophyta</taxon>
        <taxon>Tracheophyta</taxon>
        <taxon>Spermatophyta</taxon>
        <taxon>Magnoliopsida</taxon>
        <taxon>eudicotyledons</taxon>
        <taxon>Gunneridae</taxon>
        <taxon>Pentapetalae</taxon>
        <taxon>Caryophyllales</taxon>
        <taxon>Chenopodiaceae</taxon>
        <taxon>Betoideae</taxon>
        <taxon>Beta</taxon>
    </lineage>
</organism>
<proteinExistence type="predicted"/>
<accession>A0A0J8B054</accession>
<feature type="non-terminal residue" evidence="1">
    <location>
        <position position="1"/>
    </location>
</feature>
<dbReference type="EMBL" id="KQ104373">
    <property type="protein sequence ID" value="KMS93302.1"/>
    <property type="molecule type" value="Genomic_DNA"/>
</dbReference>
<dbReference type="Proteomes" id="UP000035740">
    <property type="component" value="Unassembled WGS sequence"/>
</dbReference>
<dbReference type="AlphaFoldDB" id="A0A0J8B054"/>
<evidence type="ECO:0000313" key="2">
    <source>
        <dbReference type="Proteomes" id="UP000035740"/>
    </source>
</evidence>
<sequence>LRAAITARDVQVRKIRDARLRQTVHDRLLSEFSRKRQNAIVQQLRVRDQIEQKRNQEQYPVNKSRIERRQMRQIQKQIAEEIATCRDVLRVDLAAHEFDDITSNLTRSMDADLTSRLNELEALANNVRMACTRVFNNNA</sequence>
<keyword evidence="2" id="KW-1185">Reference proteome</keyword>
<protein>
    <recommendedName>
        <fullName evidence="3">Tektin</fullName>
    </recommendedName>
</protein>
<evidence type="ECO:0000313" key="1">
    <source>
        <dbReference type="EMBL" id="KMS93302.1"/>
    </source>
</evidence>
<dbReference type="Gramene" id="KMS93302">
    <property type="protein sequence ID" value="KMS93302"/>
    <property type="gene ID" value="BVRB_032850"/>
</dbReference>